<evidence type="ECO:0000313" key="6">
    <source>
        <dbReference type="Proteomes" id="UP000600026"/>
    </source>
</evidence>
<dbReference type="InterPro" id="IPR015510">
    <property type="entry name" value="PGRP"/>
</dbReference>
<dbReference type="Pfam" id="PF01510">
    <property type="entry name" value="Amidase_2"/>
    <property type="match status" value="1"/>
</dbReference>
<dbReference type="InterPro" id="IPR006311">
    <property type="entry name" value="TAT_signal"/>
</dbReference>
<dbReference type="OrthoDB" id="514320at2"/>
<dbReference type="PANTHER" id="PTHR11022:SF41">
    <property type="entry name" value="PEPTIDOGLYCAN-RECOGNITION PROTEIN LC-RELATED"/>
    <property type="match status" value="1"/>
</dbReference>
<proteinExistence type="inferred from homology"/>
<accession>A0A919LJ77</accession>
<dbReference type="GO" id="GO:0008270">
    <property type="term" value="F:zinc ion binding"/>
    <property type="evidence" value="ECO:0007669"/>
    <property type="project" value="InterPro"/>
</dbReference>
<keyword evidence="2" id="KW-0732">Signal</keyword>
<dbReference type="PANTHER" id="PTHR11022">
    <property type="entry name" value="PEPTIDOGLYCAN RECOGNITION PROTEIN"/>
    <property type="match status" value="1"/>
</dbReference>
<keyword evidence="6" id="KW-1185">Reference proteome</keyword>
<evidence type="ECO:0000259" key="4">
    <source>
        <dbReference type="SMART" id="SM00701"/>
    </source>
</evidence>
<feature type="signal peptide" evidence="2">
    <location>
        <begin position="1"/>
        <end position="29"/>
    </location>
</feature>
<feature type="domain" description="Peptidoglycan recognition protein family" evidence="4">
    <location>
        <begin position="45"/>
        <end position="199"/>
    </location>
</feature>
<protein>
    <recommendedName>
        <fullName evidence="7">N-acetylmuramoyl-L-alanine amidase</fullName>
    </recommendedName>
</protein>
<dbReference type="GO" id="GO:0008745">
    <property type="term" value="F:N-acetylmuramoyl-L-alanine amidase activity"/>
    <property type="evidence" value="ECO:0007669"/>
    <property type="project" value="InterPro"/>
</dbReference>
<dbReference type="Proteomes" id="UP000600026">
    <property type="component" value="Unassembled WGS sequence"/>
</dbReference>
<evidence type="ECO:0000256" key="2">
    <source>
        <dbReference type="SAM" id="SignalP"/>
    </source>
</evidence>
<dbReference type="SUPFAM" id="SSF55846">
    <property type="entry name" value="N-acetylmuramoyl-L-alanine amidase-like"/>
    <property type="match status" value="1"/>
</dbReference>
<dbReference type="GO" id="GO:0009253">
    <property type="term" value="P:peptidoglycan catabolic process"/>
    <property type="evidence" value="ECO:0007669"/>
    <property type="project" value="InterPro"/>
</dbReference>
<dbReference type="PROSITE" id="PS51318">
    <property type="entry name" value="TAT"/>
    <property type="match status" value="1"/>
</dbReference>
<sequence length="262" mass="29025">MRAEITPSQLRRVTRRMLLSGALALGATAAWPRATAARAAAATGPEIIGCDAWGARPPAEPVVVLDTPPQRIIVHHTATANVEDYSRQRALALARAIQNYHMDMQGWIDTGQHFTISRGAFVTEGRHRSLDELTAGARQVRSAHCVGQNNVSVGIENEGTYTSVEPPAKQYQALVELCAHICRRYGLPPSEIHGHRDFNQTACPGDRLYALLPRLRQDVALKVGEELWDTIGQEDRERWTGPSEYLPADLLEQALRTPRRRS</sequence>
<dbReference type="SMART" id="SM00644">
    <property type="entry name" value="Ami_2"/>
    <property type="match status" value="1"/>
</dbReference>
<comment type="caution">
    <text evidence="5">The sequence shown here is derived from an EMBL/GenBank/DDBJ whole genome shotgun (WGS) entry which is preliminary data.</text>
</comment>
<organism evidence="5 6">
    <name type="scientific">Streptomyces xanthophaeus</name>
    <dbReference type="NCBI Taxonomy" id="67385"/>
    <lineage>
        <taxon>Bacteria</taxon>
        <taxon>Bacillati</taxon>
        <taxon>Actinomycetota</taxon>
        <taxon>Actinomycetes</taxon>
        <taxon>Kitasatosporales</taxon>
        <taxon>Streptomycetaceae</taxon>
        <taxon>Streptomyces</taxon>
    </lineage>
</organism>
<reference evidence="5" key="1">
    <citation type="submission" date="2020-09" db="EMBL/GenBank/DDBJ databases">
        <title>Whole genome shotgun sequence of Streptomyces xanthophaeus NBRC 12829.</title>
        <authorList>
            <person name="Komaki H."/>
            <person name="Tamura T."/>
        </authorList>
    </citation>
    <scope>NUCLEOTIDE SEQUENCE</scope>
    <source>
        <strain evidence="5">NBRC 12829</strain>
    </source>
</reference>
<dbReference type="CDD" id="cd06583">
    <property type="entry name" value="PGRP"/>
    <property type="match status" value="1"/>
</dbReference>
<gene>
    <name evidence="5" type="ORF">Sxan_35880</name>
</gene>
<feature type="chain" id="PRO_5038941179" description="N-acetylmuramoyl-L-alanine amidase" evidence="2">
    <location>
        <begin position="30"/>
        <end position="262"/>
    </location>
</feature>
<dbReference type="InterPro" id="IPR036505">
    <property type="entry name" value="Amidase/PGRP_sf"/>
</dbReference>
<dbReference type="AlphaFoldDB" id="A0A919LJ77"/>
<dbReference type="InterPro" id="IPR006619">
    <property type="entry name" value="PGRP_domain_met/bac"/>
</dbReference>
<dbReference type="Gene3D" id="3.40.80.10">
    <property type="entry name" value="Peptidoglycan recognition protein-like"/>
    <property type="match status" value="1"/>
</dbReference>
<dbReference type="SMART" id="SM00701">
    <property type="entry name" value="PGRP"/>
    <property type="match status" value="1"/>
</dbReference>
<evidence type="ECO:0008006" key="7">
    <source>
        <dbReference type="Google" id="ProtNLM"/>
    </source>
</evidence>
<dbReference type="InterPro" id="IPR002502">
    <property type="entry name" value="Amidase_domain"/>
</dbReference>
<dbReference type="EMBL" id="BNEE01000006">
    <property type="protein sequence ID" value="GHI86224.1"/>
    <property type="molecule type" value="Genomic_DNA"/>
</dbReference>
<feature type="domain" description="N-acetylmuramoyl-L-alanine amidase" evidence="3">
    <location>
        <begin position="57"/>
        <end position="205"/>
    </location>
</feature>
<evidence type="ECO:0000259" key="3">
    <source>
        <dbReference type="SMART" id="SM00644"/>
    </source>
</evidence>
<comment type="similarity">
    <text evidence="1">Belongs to the N-acetylmuramoyl-L-alanine amidase 2 family.</text>
</comment>
<evidence type="ECO:0000313" key="5">
    <source>
        <dbReference type="EMBL" id="GHI86224.1"/>
    </source>
</evidence>
<name>A0A919LJ77_9ACTN</name>
<evidence type="ECO:0000256" key="1">
    <source>
        <dbReference type="ARBA" id="ARBA00007553"/>
    </source>
</evidence>
<dbReference type="RefSeq" id="WP_051859400.1">
    <property type="nucleotide sequence ID" value="NZ_BNEE01000006.1"/>
</dbReference>